<dbReference type="GeneID" id="89926256"/>
<comment type="caution">
    <text evidence="1">The sequence shown here is derived from an EMBL/GenBank/DDBJ whole genome shotgun (WGS) entry which is preliminary data.</text>
</comment>
<protein>
    <submittedName>
        <fullName evidence="1">Uncharacterized protein</fullName>
    </submittedName>
</protein>
<evidence type="ECO:0000313" key="2">
    <source>
        <dbReference type="Proteomes" id="UP001337655"/>
    </source>
</evidence>
<dbReference type="Pfam" id="PF16062">
    <property type="entry name" value="MavL-like"/>
    <property type="match status" value="2"/>
</dbReference>
<gene>
    <name evidence="1" type="ORF">LTR77_004912</name>
</gene>
<dbReference type="RefSeq" id="XP_064659523.1">
    <property type="nucleotide sequence ID" value="XM_064802162.1"/>
</dbReference>
<evidence type="ECO:0000313" key="1">
    <source>
        <dbReference type="EMBL" id="KAK5170325.1"/>
    </source>
</evidence>
<dbReference type="AlphaFoldDB" id="A0AAV9PEK6"/>
<proteinExistence type="predicted"/>
<dbReference type="Proteomes" id="UP001337655">
    <property type="component" value="Unassembled WGS sequence"/>
</dbReference>
<accession>A0AAV9PEK6</accession>
<dbReference type="EMBL" id="JAVRRT010000007">
    <property type="protein sequence ID" value="KAK5170325.1"/>
    <property type="molecule type" value="Genomic_DNA"/>
</dbReference>
<keyword evidence="2" id="KW-1185">Reference proteome</keyword>
<reference evidence="1 2" key="1">
    <citation type="submission" date="2023-08" db="EMBL/GenBank/DDBJ databases">
        <title>Black Yeasts Isolated from many extreme environments.</title>
        <authorList>
            <person name="Coleine C."/>
            <person name="Stajich J.E."/>
            <person name="Selbmann L."/>
        </authorList>
    </citation>
    <scope>NUCLEOTIDE SEQUENCE [LARGE SCALE GENOMIC DNA]</scope>
    <source>
        <strain evidence="1 2">CCFEE 5935</strain>
    </source>
</reference>
<dbReference type="InterPro" id="IPR032063">
    <property type="entry name" value="MavL-like"/>
</dbReference>
<sequence length="404" mass="44626">MAAPTASSLISNVTNLQIKPPVTSNSIRHFDPAVCEGDAASTRIIVHAHFPDLVSAFLAFKRQHGSSYEKALYGGPDSFTWQQEVTRLIEKRPLVFMNGHDHTVLRDGGTIGNDTTTEWDRNGTEYQQQNRYLTLQEYLSYDEIMLSSLIGVSGPSYFINDGNRYNQGKSGEPGSFEERGIIIGLVGARFERLDRMDSIFVLPAEDSPHQHPGLTKIFAGFFGVALDSSLDFNNAMYKARMRITADLLLHEADARAADAGRKAHTYVVGLGLGVWQATDFQAQLYIKTFTNALNEIRFPHIGTIEFAWINGVPDHTQDDVKSAARQQGIKVVFTQRNPAEKLRTDELLVLSYAWDGNAFPGNEYWQGSLAGSGDPAAACMSTIGELHNPLVNPFTGRIAVLGRQ</sequence>
<name>A0AAV9PEK6_9PEZI</name>
<organism evidence="1 2">
    <name type="scientific">Saxophila tyrrhenica</name>
    <dbReference type="NCBI Taxonomy" id="1690608"/>
    <lineage>
        <taxon>Eukaryota</taxon>
        <taxon>Fungi</taxon>
        <taxon>Dikarya</taxon>
        <taxon>Ascomycota</taxon>
        <taxon>Pezizomycotina</taxon>
        <taxon>Dothideomycetes</taxon>
        <taxon>Dothideomycetidae</taxon>
        <taxon>Mycosphaerellales</taxon>
        <taxon>Extremaceae</taxon>
        <taxon>Saxophila</taxon>
    </lineage>
</organism>